<feature type="binding site" evidence="14">
    <location>
        <position position="173"/>
    </location>
    <ligand>
        <name>Zn(2+)</name>
        <dbReference type="ChEBI" id="CHEBI:29105"/>
        <label>2</label>
    </ligand>
</feature>
<dbReference type="FunFam" id="2.10.230.10:FF:000002">
    <property type="entry name" value="Molecular chaperone DnaJ"/>
    <property type="match status" value="1"/>
</dbReference>
<dbReference type="NCBIfam" id="TIGR02349">
    <property type="entry name" value="DnaJ_bact"/>
    <property type="match status" value="1"/>
</dbReference>
<feature type="binding site" evidence="14">
    <location>
        <position position="209"/>
    </location>
    <ligand>
        <name>Zn(2+)</name>
        <dbReference type="ChEBI" id="CHEBI:29105"/>
        <label>1</label>
    </ligand>
</feature>
<dbReference type="PROSITE" id="PS50076">
    <property type="entry name" value="DNAJ_2"/>
    <property type="match status" value="1"/>
</dbReference>
<dbReference type="FunFam" id="2.60.260.20:FF:000009">
    <property type="entry name" value="Putative Mitochondrial DnaJ chaperone"/>
    <property type="match status" value="1"/>
</dbReference>
<dbReference type="GO" id="GO:0042026">
    <property type="term" value="P:protein refolding"/>
    <property type="evidence" value="ECO:0007669"/>
    <property type="project" value="TreeGrafter"/>
</dbReference>
<dbReference type="FunFam" id="1.10.287.110:FF:000034">
    <property type="entry name" value="Chaperone protein DnaJ"/>
    <property type="match status" value="1"/>
</dbReference>
<feature type="binding site" evidence="14">
    <location>
        <position position="153"/>
    </location>
    <ligand>
        <name>Zn(2+)</name>
        <dbReference type="ChEBI" id="CHEBI:29105"/>
        <label>1</label>
    </ligand>
</feature>
<feature type="repeat" description="CXXCXGXG motif" evidence="14">
    <location>
        <begin position="192"/>
        <end position="199"/>
    </location>
</feature>
<dbReference type="OrthoDB" id="9779889at2"/>
<evidence type="ECO:0000256" key="14">
    <source>
        <dbReference type="HAMAP-Rule" id="MF_01152"/>
    </source>
</evidence>
<dbReference type="SMART" id="SM00271">
    <property type="entry name" value="DnaJ"/>
    <property type="match status" value="1"/>
</dbReference>
<feature type="binding site" evidence="14">
    <location>
        <position position="156"/>
    </location>
    <ligand>
        <name>Zn(2+)</name>
        <dbReference type="ChEBI" id="CHEBI:29105"/>
        <label>1</label>
    </ligand>
</feature>
<dbReference type="GO" id="GO:0031072">
    <property type="term" value="F:heat shock protein binding"/>
    <property type="evidence" value="ECO:0007669"/>
    <property type="project" value="InterPro"/>
</dbReference>
<name>A0A1I7K9C3_9GAMM</name>
<keyword evidence="9 14" id="KW-0346">Stress response</keyword>
<dbReference type="HAMAP" id="MF_01152">
    <property type="entry name" value="DnaJ"/>
    <property type="match status" value="1"/>
</dbReference>
<evidence type="ECO:0000256" key="9">
    <source>
        <dbReference type="ARBA" id="ARBA00023016"/>
    </source>
</evidence>
<evidence type="ECO:0000256" key="8">
    <source>
        <dbReference type="ARBA" id="ARBA00022833"/>
    </source>
</evidence>
<dbReference type="GO" id="GO:0008270">
    <property type="term" value="F:zinc ion binding"/>
    <property type="evidence" value="ECO:0007669"/>
    <property type="project" value="UniProtKB-UniRule"/>
</dbReference>
<sequence length="383" mass="41387">MSKRDYYEVLGVERGADQKDIKKAYRRFAQKYHPDRNPDDDTAAAKFREVSEAYEILSDEEKRAAYDQFGHAGVEGQAGGFGGGGFGGAGAGAGGFSDIFGDVFGDIFGGGGGRRHPNAPARGSDLRYNLELDLESAVAGTTVDIRVPRHVECERCDGEGAEPGSSKETCPTCNGMGQVRMQQGFFAVQQTCPTCHGSGQHIKVPCHKCNGEGRVRETRTLSVKIPAGVDTGDRIRLNGEGEAGINGGPPGDLYVQANIKPHDIFQRDGRHLQCEVPINFVDAALGGELEVPTLDGRVKLKIPPETQTGKVFRLKGKGIKPVRGGLPGDLLCKVVIETPVKLSEHQKNLLREFQDSLSGSNSHSPKKSNFFDGVKRFFEDMKP</sequence>
<keyword evidence="5 14" id="KW-0479">Metal-binding</keyword>
<dbReference type="InterPro" id="IPR036410">
    <property type="entry name" value="HSP_DnaJ_Cys-rich_dom_sf"/>
</dbReference>
<evidence type="ECO:0000256" key="3">
    <source>
        <dbReference type="ARBA" id="ARBA00022490"/>
    </source>
</evidence>
<evidence type="ECO:0000313" key="18">
    <source>
        <dbReference type="EMBL" id="SFU94011.1"/>
    </source>
</evidence>
<evidence type="ECO:0000256" key="1">
    <source>
        <dbReference type="ARBA" id="ARBA00004496"/>
    </source>
</evidence>
<keyword evidence="3 14" id="KW-0963">Cytoplasm</keyword>
<feature type="binding site" evidence="14">
    <location>
        <position position="192"/>
    </location>
    <ligand>
        <name>Zn(2+)</name>
        <dbReference type="ChEBI" id="CHEBI:29105"/>
        <label>2</label>
    </ligand>
</feature>
<dbReference type="InterPro" id="IPR012724">
    <property type="entry name" value="DnaJ"/>
</dbReference>
<dbReference type="InterPro" id="IPR018253">
    <property type="entry name" value="DnaJ_domain_CS"/>
</dbReference>
<dbReference type="PANTHER" id="PTHR43096">
    <property type="entry name" value="DNAJ HOMOLOG 1, MITOCHONDRIAL-RELATED"/>
    <property type="match status" value="1"/>
</dbReference>
<dbReference type="Proteomes" id="UP000198693">
    <property type="component" value="Unassembled WGS sequence"/>
</dbReference>
<dbReference type="AlphaFoldDB" id="A0A1I7K9C3"/>
<dbReference type="Gene3D" id="1.10.287.110">
    <property type="entry name" value="DnaJ domain"/>
    <property type="match status" value="1"/>
</dbReference>
<proteinExistence type="inferred from homology"/>
<dbReference type="GO" id="GO:0006260">
    <property type="term" value="P:DNA replication"/>
    <property type="evidence" value="ECO:0007669"/>
    <property type="project" value="UniProtKB-KW"/>
</dbReference>
<dbReference type="Pfam" id="PF00226">
    <property type="entry name" value="DnaJ"/>
    <property type="match status" value="1"/>
</dbReference>
<keyword evidence="4 14" id="KW-0235">DNA replication</keyword>
<evidence type="ECO:0000259" key="16">
    <source>
        <dbReference type="PROSITE" id="PS50076"/>
    </source>
</evidence>
<feature type="repeat" description="CXXCXGXG motif" evidence="14">
    <location>
        <begin position="153"/>
        <end position="160"/>
    </location>
</feature>
<organism evidence="18 19">
    <name type="scientific">Halomonas korlensis</name>
    <dbReference type="NCBI Taxonomy" id="463301"/>
    <lineage>
        <taxon>Bacteria</taxon>
        <taxon>Pseudomonadati</taxon>
        <taxon>Pseudomonadota</taxon>
        <taxon>Gammaproteobacteria</taxon>
        <taxon>Oceanospirillales</taxon>
        <taxon>Halomonadaceae</taxon>
        <taxon>Halomonas</taxon>
    </lineage>
</organism>
<comment type="cofactor">
    <cofactor evidence="14">
        <name>Zn(2+)</name>
        <dbReference type="ChEBI" id="CHEBI:29105"/>
    </cofactor>
    <text evidence="14">Binds 2 Zn(2+) ions per monomer.</text>
</comment>
<keyword evidence="7 14" id="KW-0863">Zinc-finger</keyword>
<dbReference type="Pfam" id="PF01556">
    <property type="entry name" value="DnaJ_C"/>
    <property type="match status" value="1"/>
</dbReference>
<feature type="binding site" evidence="14">
    <location>
        <position position="206"/>
    </location>
    <ligand>
        <name>Zn(2+)</name>
        <dbReference type="ChEBI" id="CHEBI:29105"/>
        <label>1</label>
    </ligand>
</feature>
<evidence type="ECO:0000259" key="17">
    <source>
        <dbReference type="PROSITE" id="PS51188"/>
    </source>
</evidence>
<dbReference type="PANTHER" id="PTHR43096:SF48">
    <property type="entry name" value="CHAPERONE PROTEIN DNAJ"/>
    <property type="match status" value="1"/>
</dbReference>
<dbReference type="GO" id="GO:0005524">
    <property type="term" value="F:ATP binding"/>
    <property type="evidence" value="ECO:0007669"/>
    <property type="project" value="InterPro"/>
</dbReference>
<feature type="zinc finger region" description="CR-type" evidence="15">
    <location>
        <begin position="140"/>
        <end position="218"/>
    </location>
</feature>
<feature type="repeat" description="CXXCXGXG motif" evidence="14">
    <location>
        <begin position="206"/>
        <end position="213"/>
    </location>
</feature>
<dbReference type="PROSITE" id="PS51188">
    <property type="entry name" value="ZF_CR"/>
    <property type="match status" value="1"/>
</dbReference>
<dbReference type="SUPFAM" id="SSF46565">
    <property type="entry name" value="Chaperone J-domain"/>
    <property type="match status" value="1"/>
</dbReference>
<dbReference type="InterPro" id="IPR001305">
    <property type="entry name" value="HSP_DnaJ_Cys-rich_dom"/>
</dbReference>
<dbReference type="PROSITE" id="PS00636">
    <property type="entry name" value="DNAJ_1"/>
    <property type="match status" value="1"/>
</dbReference>
<gene>
    <name evidence="14" type="primary">dnaJ</name>
    <name evidence="18" type="ORF">SAMN04487955_11617</name>
</gene>
<comment type="domain">
    <text evidence="14">The J domain is necessary and sufficient to stimulate DnaK ATPase activity. Zinc center 1 plays an important role in the autonomous, DnaK-independent chaperone activity of DnaJ. Zinc center 2 is essential for interaction with DnaK and for DnaJ activity.</text>
</comment>
<evidence type="ECO:0000256" key="6">
    <source>
        <dbReference type="ARBA" id="ARBA00022737"/>
    </source>
</evidence>
<reference evidence="19" key="1">
    <citation type="submission" date="2016-10" db="EMBL/GenBank/DDBJ databases">
        <authorList>
            <person name="Varghese N."/>
            <person name="Submissions S."/>
        </authorList>
    </citation>
    <scope>NUCLEOTIDE SEQUENCE [LARGE SCALE GENOMIC DNA]</scope>
    <source>
        <strain evidence="19">CGMCC 1.6981</strain>
    </source>
</reference>
<dbReference type="SUPFAM" id="SSF57938">
    <property type="entry name" value="DnaJ/Hsp40 cysteine-rich domain"/>
    <property type="match status" value="1"/>
</dbReference>
<dbReference type="InterPro" id="IPR002939">
    <property type="entry name" value="DnaJ_C"/>
</dbReference>
<evidence type="ECO:0000256" key="2">
    <source>
        <dbReference type="ARBA" id="ARBA00011738"/>
    </source>
</evidence>
<protein>
    <recommendedName>
        <fullName evidence="13 14">Chaperone protein DnaJ</fullName>
    </recommendedName>
</protein>
<feature type="domain" description="CR-type" evidence="17">
    <location>
        <begin position="140"/>
        <end position="218"/>
    </location>
</feature>
<dbReference type="CDD" id="cd06257">
    <property type="entry name" value="DnaJ"/>
    <property type="match status" value="1"/>
</dbReference>
<dbReference type="SUPFAM" id="SSF49493">
    <property type="entry name" value="HSP40/DnaJ peptide-binding domain"/>
    <property type="match status" value="2"/>
</dbReference>
<dbReference type="InterPro" id="IPR008971">
    <property type="entry name" value="HSP40/DnaJ_pept-bd"/>
</dbReference>
<dbReference type="Gene3D" id="2.60.260.20">
    <property type="entry name" value="Urease metallochaperone UreE, N-terminal domain"/>
    <property type="match status" value="2"/>
</dbReference>
<feature type="domain" description="J" evidence="16">
    <location>
        <begin position="5"/>
        <end position="70"/>
    </location>
</feature>
<dbReference type="InterPro" id="IPR001623">
    <property type="entry name" value="DnaJ_domain"/>
</dbReference>
<dbReference type="CDD" id="cd10747">
    <property type="entry name" value="DnaJ_C"/>
    <property type="match status" value="1"/>
</dbReference>
<dbReference type="GO" id="GO:0005737">
    <property type="term" value="C:cytoplasm"/>
    <property type="evidence" value="ECO:0007669"/>
    <property type="project" value="UniProtKB-SubCell"/>
</dbReference>
<keyword evidence="6 14" id="KW-0677">Repeat</keyword>
<feature type="binding site" evidence="14">
    <location>
        <position position="195"/>
    </location>
    <ligand>
        <name>Zn(2+)</name>
        <dbReference type="ChEBI" id="CHEBI:29105"/>
        <label>2</label>
    </ligand>
</feature>
<evidence type="ECO:0000256" key="13">
    <source>
        <dbReference type="ARBA" id="ARBA00067609"/>
    </source>
</evidence>
<keyword evidence="10 14" id="KW-0143">Chaperone</keyword>
<keyword evidence="8 14" id="KW-0862">Zinc</keyword>
<dbReference type="RefSeq" id="WP_089797256.1">
    <property type="nucleotide sequence ID" value="NZ_FPBP01000016.1"/>
</dbReference>
<feature type="binding site" evidence="14">
    <location>
        <position position="170"/>
    </location>
    <ligand>
        <name>Zn(2+)</name>
        <dbReference type="ChEBI" id="CHEBI:29105"/>
        <label>2</label>
    </ligand>
</feature>
<dbReference type="Pfam" id="PF00684">
    <property type="entry name" value="DnaJ_CXXCXGXG"/>
    <property type="match status" value="1"/>
</dbReference>
<evidence type="ECO:0000256" key="5">
    <source>
        <dbReference type="ARBA" id="ARBA00022723"/>
    </source>
</evidence>
<keyword evidence="19" id="KW-1185">Reference proteome</keyword>
<evidence type="ECO:0000256" key="12">
    <source>
        <dbReference type="ARBA" id="ARBA00061004"/>
    </source>
</evidence>
<evidence type="ECO:0000256" key="7">
    <source>
        <dbReference type="ARBA" id="ARBA00022771"/>
    </source>
</evidence>
<evidence type="ECO:0000313" key="19">
    <source>
        <dbReference type="Proteomes" id="UP000198693"/>
    </source>
</evidence>
<comment type="function">
    <text evidence="11 14">Participates actively in the response to hyperosmotic and heat shock by preventing the aggregation of stress-denatured proteins and by disaggregating proteins, also in an autonomous, DnaK-independent fashion. Unfolded proteins bind initially to DnaJ; upon interaction with the DnaJ-bound protein, DnaK hydrolyzes its bound ATP, resulting in the formation of a stable complex. GrpE releases ADP from DnaK; ATP binding to DnaK triggers the release of the substrate protein, thus completing the reaction cycle. Several rounds of ATP-dependent interactions between DnaJ, DnaK and GrpE are required for fully efficient folding. Also involved, together with DnaK and GrpE, in the DNA replication of plasmids through activation of initiation proteins.</text>
</comment>
<evidence type="ECO:0000256" key="10">
    <source>
        <dbReference type="ARBA" id="ARBA00023186"/>
    </source>
</evidence>
<evidence type="ECO:0000256" key="11">
    <source>
        <dbReference type="ARBA" id="ARBA00053423"/>
    </source>
</evidence>
<comment type="subcellular location">
    <subcellularLocation>
        <location evidence="1 14">Cytoplasm</location>
    </subcellularLocation>
</comment>
<dbReference type="NCBIfam" id="NF008035">
    <property type="entry name" value="PRK10767.1"/>
    <property type="match status" value="1"/>
</dbReference>
<dbReference type="GO" id="GO:0009408">
    <property type="term" value="P:response to heat"/>
    <property type="evidence" value="ECO:0007669"/>
    <property type="project" value="InterPro"/>
</dbReference>
<dbReference type="GO" id="GO:0051082">
    <property type="term" value="F:unfolded protein binding"/>
    <property type="evidence" value="ECO:0007669"/>
    <property type="project" value="UniProtKB-UniRule"/>
</dbReference>
<comment type="similarity">
    <text evidence="12 14">Belongs to the DnaJ family.</text>
</comment>
<dbReference type="FunFam" id="2.60.260.20:FF:000004">
    <property type="entry name" value="Molecular chaperone DnaJ"/>
    <property type="match status" value="1"/>
</dbReference>
<comment type="subunit">
    <text evidence="2 14">Homodimer.</text>
</comment>
<evidence type="ECO:0000256" key="15">
    <source>
        <dbReference type="PROSITE-ProRule" id="PRU00546"/>
    </source>
</evidence>
<feature type="repeat" description="CXXCXGXG motif" evidence="14">
    <location>
        <begin position="170"/>
        <end position="177"/>
    </location>
</feature>
<dbReference type="PRINTS" id="PR00625">
    <property type="entry name" value="JDOMAIN"/>
</dbReference>
<dbReference type="EMBL" id="FPBP01000016">
    <property type="protein sequence ID" value="SFU94011.1"/>
    <property type="molecule type" value="Genomic_DNA"/>
</dbReference>
<accession>A0A1I7K9C3</accession>
<evidence type="ECO:0000256" key="4">
    <source>
        <dbReference type="ARBA" id="ARBA00022705"/>
    </source>
</evidence>
<dbReference type="InterPro" id="IPR036869">
    <property type="entry name" value="J_dom_sf"/>
</dbReference>
<dbReference type="CDD" id="cd10719">
    <property type="entry name" value="DnaJ_zf"/>
    <property type="match status" value="1"/>
</dbReference>
<dbReference type="STRING" id="463301.SAMN04487955_11617"/>
<dbReference type="Gene3D" id="2.10.230.10">
    <property type="entry name" value="Heat shock protein DnaJ, cysteine-rich domain"/>
    <property type="match status" value="1"/>
</dbReference>